<name>A0A4V2FI42_9BURK</name>
<dbReference type="Gene3D" id="3.40.720.10">
    <property type="entry name" value="Alkaline Phosphatase, subunit A"/>
    <property type="match status" value="1"/>
</dbReference>
<evidence type="ECO:0000256" key="2">
    <source>
        <dbReference type="SAM" id="MobiDB-lite"/>
    </source>
</evidence>
<sequence length="740" mass="76874">MHPKHSSFVPLLTALAAAAMLAACGGDDNNGSTSSGNSGTGGTTPAATVSGVVGGTTLRNPTGFAASSASGVDYAKSTTGDDVQQKIVPTVYANATVCADTNGNGACDNGEPSTRSAADGSFKLTTAAASLVAVVDTDATYTDASGGTARVAGKMVLRSVPDQAANGATVALSPLSTEVVRLTEAEHLSVSDAKAAIAARLSLTGGTADVTVAPDDVLALPAKVADARASAALLSEANTLATRYQLASAILDRGYASDAATDPVSTIQAAQDAAFNPEGIPRYDHLFVVVFENHSNQTIDDPAYPNFYKYLNQEGNKAANYFSTGNPSEPNYISLASADDWGVADDNAWNCLPAGDTANQPTDVYVPLNACNADTKVHNLKGRRNLFTALYNVGMPTRVYSESMDPGQDPRRDGAGNAAITAVNVTSGLGATEPMIASLYKTKHHPAVNFDEVRNRPDFFRNLNRTVGGGQWDAAIDTYAKGKGITWNTHQFEDDLKSGDIGALNYIVPDQCDDIHGTGSAVADCTNAAAGIKRGDAYAKYLVETIKASPVWKNTSRRSAIVMLFDEGSSFYGSSSCCGWNVGGGATSGWPLGEGINTAVARYNGGNKGDGPTIFSLLTNQPNAPKQVIDSDAYSHFSFVRTMQDMFALADPGVATSYMNRSKYTEKYIAQNLANLAEYSGSANTHFDSVRPMNHKYVVQSGDLVSGGATKGVSGSGSLSGGNTAAGPDATQTSIWAIKS</sequence>
<dbReference type="Proteomes" id="UP000291078">
    <property type="component" value="Unassembled WGS sequence"/>
</dbReference>
<reference evidence="4 5" key="1">
    <citation type="journal article" date="2015" name="Stand. Genomic Sci.">
        <title>Genomic Encyclopedia of Bacterial and Archaeal Type Strains, Phase III: the genomes of soil and plant-associated and newly described type strains.</title>
        <authorList>
            <person name="Whitman W.B."/>
            <person name="Woyke T."/>
            <person name="Klenk H.P."/>
            <person name="Zhou Y."/>
            <person name="Lilburn T.G."/>
            <person name="Beck B.J."/>
            <person name="De Vos P."/>
            <person name="Vandamme P."/>
            <person name="Eisen J.A."/>
            <person name="Garrity G."/>
            <person name="Hugenholtz P."/>
            <person name="Kyrpides N.C."/>
        </authorList>
    </citation>
    <scope>NUCLEOTIDE SEQUENCE [LARGE SCALE GENOMIC DNA]</scope>
    <source>
        <strain evidence="4 5">ASC-9842</strain>
    </source>
</reference>
<comment type="caution">
    <text evidence="4">The sequence shown here is derived from an EMBL/GenBank/DDBJ whole genome shotgun (WGS) entry which is preliminary data.</text>
</comment>
<keyword evidence="3" id="KW-0732">Signal</keyword>
<gene>
    <name evidence="4" type="ORF">EV147_1505</name>
</gene>
<dbReference type="AlphaFoldDB" id="A0A4V2FI42"/>
<keyword evidence="5" id="KW-1185">Reference proteome</keyword>
<proteinExistence type="predicted"/>
<dbReference type="GO" id="GO:0016788">
    <property type="term" value="F:hydrolase activity, acting on ester bonds"/>
    <property type="evidence" value="ECO:0007669"/>
    <property type="project" value="InterPro"/>
</dbReference>
<evidence type="ECO:0000256" key="1">
    <source>
        <dbReference type="ARBA" id="ARBA00022801"/>
    </source>
</evidence>
<dbReference type="EMBL" id="SGXM01000001">
    <property type="protein sequence ID" value="RZT42469.1"/>
    <property type="molecule type" value="Genomic_DNA"/>
</dbReference>
<accession>A0A4V2FI42</accession>
<dbReference type="Pfam" id="PF04185">
    <property type="entry name" value="Phosphoesterase"/>
    <property type="match status" value="1"/>
</dbReference>
<keyword evidence="1" id="KW-0378">Hydrolase</keyword>
<dbReference type="PROSITE" id="PS51257">
    <property type="entry name" value="PROKAR_LIPOPROTEIN"/>
    <property type="match status" value="1"/>
</dbReference>
<feature type="region of interest" description="Disordered" evidence="2">
    <location>
        <begin position="29"/>
        <end position="54"/>
    </location>
</feature>
<dbReference type="PANTHER" id="PTHR31956:SF8">
    <property type="entry name" value="ACID PHOSPHATASE PHOA (AFU_ORTHOLOGUE AFUA_1G03570)"/>
    <property type="match status" value="1"/>
</dbReference>
<dbReference type="RefSeq" id="WP_235844622.1">
    <property type="nucleotide sequence ID" value="NZ_SGXM01000001.1"/>
</dbReference>
<feature type="signal peptide" evidence="3">
    <location>
        <begin position="1"/>
        <end position="22"/>
    </location>
</feature>
<organism evidence="4 5">
    <name type="scientific">Cupriavidus agavae</name>
    <dbReference type="NCBI Taxonomy" id="1001822"/>
    <lineage>
        <taxon>Bacteria</taxon>
        <taxon>Pseudomonadati</taxon>
        <taxon>Pseudomonadota</taxon>
        <taxon>Betaproteobacteria</taxon>
        <taxon>Burkholderiales</taxon>
        <taxon>Burkholderiaceae</taxon>
        <taxon>Cupriavidus</taxon>
    </lineage>
</organism>
<dbReference type="InterPro" id="IPR017850">
    <property type="entry name" value="Alkaline_phosphatase_core_sf"/>
</dbReference>
<feature type="chain" id="PRO_5020360733" evidence="3">
    <location>
        <begin position="23"/>
        <end position="740"/>
    </location>
</feature>
<evidence type="ECO:0000313" key="5">
    <source>
        <dbReference type="Proteomes" id="UP000291078"/>
    </source>
</evidence>
<evidence type="ECO:0000256" key="3">
    <source>
        <dbReference type="SAM" id="SignalP"/>
    </source>
</evidence>
<protein>
    <submittedName>
        <fullName evidence="4">Phosphoesterase family protein</fullName>
    </submittedName>
</protein>
<dbReference type="InterPro" id="IPR007312">
    <property type="entry name" value="Phosphoesterase"/>
</dbReference>
<evidence type="ECO:0000313" key="4">
    <source>
        <dbReference type="EMBL" id="RZT42469.1"/>
    </source>
</evidence>
<dbReference type="PANTHER" id="PTHR31956">
    <property type="entry name" value="NON-SPECIFIC PHOSPHOLIPASE C4-RELATED"/>
    <property type="match status" value="1"/>
</dbReference>
<dbReference type="GO" id="GO:0009395">
    <property type="term" value="P:phospholipid catabolic process"/>
    <property type="evidence" value="ECO:0007669"/>
    <property type="project" value="TreeGrafter"/>
</dbReference>